<evidence type="ECO:0000256" key="6">
    <source>
        <dbReference type="ARBA" id="ARBA00022692"/>
    </source>
</evidence>
<evidence type="ECO:0000256" key="5">
    <source>
        <dbReference type="ARBA" id="ARBA00022519"/>
    </source>
</evidence>
<dbReference type="GO" id="GO:0006865">
    <property type="term" value="P:amino acid transport"/>
    <property type="evidence" value="ECO:0007669"/>
    <property type="project" value="TreeGrafter"/>
</dbReference>
<keyword evidence="3 9" id="KW-0813">Transport</keyword>
<dbReference type="RefSeq" id="WP_407049096.1">
    <property type="nucleotide sequence ID" value="NZ_CP158568.1"/>
</dbReference>
<keyword evidence="5" id="KW-0997">Cell inner membrane</keyword>
<proteinExistence type="inferred from homology"/>
<dbReference type="SUPFAM" id="SSF161098">
    <property type="entry name" value="MetI-like"/>
    <property type="match status" value="1"/>
</dbReference>
<feature type="transmembrane region" description="Helical" evidence="9">
    <location>
        <begin position="93"/>
        <end position="114"/>
    </location>
</feature>
<name>A0AAU7X863_9HYPH</name>
<dbReference type="AlphaFoldDB" id="A0AAU7X863"/>
<keyword evidence="8 9" id="KW-0472">Membrane</keyword>
<evidence type="ECO:0000256" key="4">
    <source>
        <dbReference type="ARBA" id="ARBA00022475"/>
    </source>
</evidence>
<dbReference type="CDD" id="cd06261">
    <property type="entry name" value="TM_PBP2"/>
    <property type="match status" value="1"/>
</dbReference>
<comment type="subcellular location">
    <subcellularLocation>
        <location evidence="1">Cell inner membrane</location>
        <topology evidence="1">Multi-pass membrane protein</topology>
    </subcellularLocation>
    <subcellularLocation>
        <location evidence="9">Cell membrane</location>
        <topology evidence="9">Multi-pass membrane protein</topology>
    </subcellularLocation>
</comment>
<dbReference type="InterPro" id="IPR043429">
    <property type="entry name" value="ArtM/GltK/GlnP/TcyL/YhdX-like"/>
</dbReference>
<evidence type="ECO:0000313" key="12">
    <source>
        <dbReference type="EMBL" id="XBY44000.1"/>
    </source>
</evidence>
<dbReference type="EMBL" id="CP158568">
    <property type="protein sequence ID" value="XBY44000.1"/>
    <property type="molecule type" value="Genomic_DNA"/>
</dbReference>
<organism evidence="12">
    <name type="scientific">Methyloraptor flagellatus</name>
    <dbReference type="NCBI Taxonomy" id="3162530"/>
    <lineage>
        <taxon>Bacteria</taxon>
        <taxon>Pseudomonadati</taxon>
        <taxon>Pseudomonadota</taxon>
        <taxon>Alphaproteobacteria</taxon>
        <taxon>Hyphomicrobiales</taxon>
        <taxon>Ancalomicrobiaceae</taxon>
        <taxon>Methyloraptor</taxon>
    </lineage>
</organism>
<feature type="region of interest" description="Disordered" evidence="10">
    <location>
        <begin position="238"/>
        <end position="274"/>
    </location>
</feature>
<evidence type="ECO:0000256" key="1">
    <source>
        <dbReference type="ARBA" id="ARBA00004429"/>
    </source>
</evidence>
<feature type="transmembrane region" description="Helical" evidence="9">
    <location>
        <begin position="20"/>
        <end position="46"/>
    </location>
</feature>
<dbReference type="NCBIfam" id="TIGR01726">
    <property type="entry name" value="HEQRo_perm_3TM"/>
    <property type="match status" value="1"/>
</dbReference>
<dbReference type="KEGG" id="mflg:ABS361_18380"/>
<comment type="similarity">
    <text evidence="2">Belongs to the binding-protein-dependent transport system permease family. HisMQ subfamily.</text>
</comment>
<gene>
    <name evidence="12" type="ORF">ABS361_18380</name>
</gene>
<evidence type="ECO:0000256" key="7">
    <source>
        <dbReference type="ARBA" id="ARBA00022989"/>
    </source>
</evidence>
<evidence type="ECO:0000256" key="2">
    <source>
        <dbReference type="ARBA" id="ARBA00010072"/>
    </source>
</evidence>
<feature type="transmembrane region" description="Helical" evidence="9">
    <location>
        <begin position="58"/>
        <end position="81"/>
    </location>
</feature>
<keyword evidence="4" id="KW-1003">Cell membrane</keyword>
<dbReference type="GO" id="GO:0043190">
    <property type="term" value="C:ATP-binding cassette (ABC) transporter complex"/>
    <property type="evidence" value="ECO:0007669"/>
    <property type="project" value="InterPro"/>
</dbReference>
<dbReference type="PROSITE" id="PS50928">
    <property type="entry name" value="ABC_TM1"/>
    <property type="match status" value="1"/>
</dbReference>
<keyword evidence="6 9" id="KW-0812">Transmembrane</keyword>
<dbReference type="PANTHER" id="PTHR30614">
    <property type="entry name" value="MEMBRANE COMPONENT OF AMINO ACID ABC TRANSPORTER"/>
    <property type="match status" value="1"/>
</dbReference>
<dbReference type="Pfam" id="PF00528">
    <property type="entry name" value="BPD_transp_1"/>
    <property type="match status" value="1"/>
</dbReference>
<dbReference type="Gene3D" id="1.10.3720.10">
    <property type="entry name" value="MetI-like"/>
    <property type="match status" value="1"/>
</dbReference>
<keyword evidence="7 9" id="KW-1133">Transmembrane helix</keyword>
<feature type="transmembrane region" description="Helical" evidence="9">
    <location>
        <begin position="165"/>
        <end position="186"/>
    </location>
</feature>
<evidence type="ECO:0000256" key="10">
    <source>
        <dbReference type="SAM" id="MobiDB-lite"/>
    </source>
</evidence>
<dbReference type="GO" id="GO:0022857">
    <property type="term" value="F:transmembrane transporter activity"/>
    <property type="evidence" value="ECO:0007669"/>
    <property type="project" value="InterPro"/>
</dbReference>
<feature type="transmembrane region" description="Helical" evidence="9">
    <location>
        <begin position="198"/>
        <end position="219"/>
    </location>
</feature>
<feature type="domain" description="ABC transmembrane type-1" evidence="11">
    <location>
        <begin position="22"/>
        <end position="219"/>
    </location>
</feature>
<evidence type="ECO:0000256" key="3">
    <source>
        <dbReference type="ARBA" id="ARBA00022448"/>
    </source>
</evidence>
<dbReference type="InterPro" id="IPR010065">
    <property type="entry name" value="AA_ABC_transptr_permease_3TM"/>
</dbReference>
<evidence type="ECO:0000256" key="9">
    <source>
        <dbReference type="RuleBase" id="RU363032"/>
    </source>
</evidence>
<dbReference type="InterPro" id="IPR000515">
    <property type="entry name" value="MetI-like"/>
</dbReference>
<evidence type="ECO:0000259" key="11">
    <source>
        <dbReference type="PROSITE" id="PS50928"/>
    </source>
</evidence>
<feature type="compositionally biased region" description="Low complexity" evidence="10">
    <location>
        <begin position="251"/>
        <end position="266"/>
    </location>
</feature>
<protein>
    <submittedName>
        <fullName evidence="12">ABC transporter permease subunit</fullName>
    </submittedName>
</protein>
<dbReference type="PANTHER" id="PTHR30614:SF10">
    <property type="entry name" value="ARGININE ABC TRANSPORTER PERMEASE PROTEIN ARTM"/>
    <property type="match status" value="1"/>
</dbReference>
<evidence type="ECO:0000256" key="8">
    <source>
        <dbReference type="ARBA" id="ARBA00023136"/>
    </source>
</evidence>
<reference evidence="12" key="1">
    <citation type="submission" date="2024-06" db="EMBL/GenBank/DDBJ databases">
        <title>Methylostella associata gen. nov., sp. nov., a novel Ancalomicrobiaceae-affiliated facultatively methylotrophic bacteria that feed on methanotrophs of the genus Methylococcus.</title>
        <authorList>
            <person name="Saltykova V."/>
            <person name="Danilova O.V."/>
            <person name="Oshkin I.Y."/>
            <person name="Belova S.E."/>
            <person name="Pimenov N.V."/>
            <person name="Dedysh S.N."/>
        </authorList>
    </citation>
    <scope>NUCLEOTIDE SEQUENCE</scope>
    <source>
        <strain evidence="12">S20</strain>
    </source>
</reference>
<dbReference type="InterPro" id="IPR035906">
    <property type="entry name" value="MetI-like_sf"/>
</dbReference>
<accession>A0AAU7X863</accession>
<sequence length="274" mass="29195">MSALPIDLALAWRSLPAMFGGLATTIALVLIVLVTGLLLAIPVSVARMSRNPIANIPAAAFVVFFRGAPLLILLYFVYYGFGQVEAIRNGPLWLVFGNAFACAVIGLTFNHAAFMVEVIRGSLQAVPAGLVEAASALGLTPRETLVHISGPLAIRYGLKAYLNEIIMFIKGTAVVGVITVTDLTAVANGLFEETYDPFTPMLTAAFFYWALVNVIRIAFERVDRRLARHLVRTGPVAEPTSVAPAGRTVHSSPAPAPTISTTAPAAQLQKEQVP</sequence>